<proteinExistence type="predicted"/>
<dbReference type="InterPro" id="IPR029060">
    <property type="entry name" value="PIN-like_dom_sf"/>
</dbReference>
<dbReference type="Proteomes" id="UP000009881">
    <property type="component" value="Unassembled WGS sequence"/>
</dbReference>
<dbReference type="AlphaFoldDB" id="K9GSH4"/>
<dbReference type="SUPFAM" id="SSF88723">
    <property type="entry name" value="PIN domain-like"/>
    <property type="match status" value="1"/>
</dbReference>
<dbReference type="Gene3D" id="3.40.50.1010">
    <property type="entry name" value="5'-nuclease"/>
    <property type="match status" value="1"/>
</dbReference>
<dbReference type="Pfam" id="PF01850">
    <property type="entry name" value="PIN"/>
    <property type="match status" value="1"/>
</dbReference>
<gene>
    <name evidence="2" type="ORF">C882_1264</name>
</gene>
<reference evidence="2 3" key="1">
    <citation type="journal article" date="2013" name="Genome Announc.">
        <title>Draft Genome Sequence of an Alphaproteobacterium, Caenispirillum salinarum AK4(T), Isolated from a Solar Saltern.</title>
        <authorList>
            <person name="Khatri I."/>
            <person name="Singh A."/>
            <person name="Korpole S."/>
            <person name="Pinnaka A.K."/>
            <person name="Subramanian S."/>
        </authorList>
    </citation>
    <scope>NUCLEOTIDE SEQUENCE [LARGE SCALE GENOMIC DNA]</scope>
    <source>
        <strain evidence="2 3">AK4</strain>
    </source>
</reference>
<protein>
    <recommendedName>
        <fullName evidence="1">PIN domain-containing protein</fullName>
    </recommendedName>
</protein>
<organism evidence="2 3">
    <name type="scientific">Caenispirillum salinarum AK4</name>
    <dbReference type="NCBI Taxonomy" id="1238182"/>
    <lineage>
        <taxon>Bacteria</taxon>
        <taxon>Pseudomonadati</taxon>
        <taxon>Pseudomonadota</taxon>
        <taxon>Alphaproteobacteria</taxon>
        <taxon>Rhodospirillales</taxon>
        <taxon>Novispirillaceae</taxon>
        <taxon>Caenispirillum</taxon>
    </lineage>
</organism>
<evidence type="ECO:0000313" key="3">
    <source>
        <dbReference type="Proteomes" id="UP000009881"/>
    </source>
</evidence>
<dbReference type="RefSeq" id="WP_009541920.1">
    <property type="nucleotide sequence ID" value="NZ_ANHY01000018.1"/>
</dbReference>
<evidence type="ECO:0000313" key="2">
    <source>
        <dbReference type="EMBL" id="EKV27669.1"/>
    </source>
</evidence>
<dbReference type="OrthoDB" id="32625at2"/>
<comment type="caution">
    <text evidence="2">The sequence shown here is derived from an EMBL/GenBank/DDBJ whole genome shotgun (WGS) entry which is preliminary data.</text>
</comment>
<accession>K9GSH4</accession>
<dbReference type="CDD" id="cd09871">
    <property type="entry name" value="PIN_MtVapC28-VapC30-like"/>
    <property type="match status" value="1"/>
</dbReference>
<dbReference type="eggNOG" id="COG3742">
    <property type="taxonomic scope" value="Bacteria"/>
</dbReference>
<evidence type="ECO:0000259" key="1">
    <source>
        <dbReference type="Pfam" id="PF01850"/>
    </source>
</evidence>
<sequence length="112" mass="12094">MEDFEAAVLDAAECAMSAVTFLEASMVLWGRKREGGLEDLVAFVAKVGIKIIPVDHAQALAAREAFVRFGKGQNPARPNMGDCFSYTLAKITGRPLLFKGEDFSRTEIAAAV</sequence>
<dbReference type="STRING" id="1238182.C882_1264"/>
<name>K9GSH4_9PROT</name>
<keyword evidence="3" id="KW-1185">Reference proteome</keyword>
<dbReference type="InterPro" id="IPR002716">
    <property type="entry name" value="PIN_dom"/>
</dbReference>
<dbReference type="EMBL" id="ANHY01000018">
    <property type="protein sequence ID" value="EKV27669.1"/>
    <property type="molecule type" value="Genomic_DNA"/>
</dbReference>
<feature type="domain" description="PIN" evidence="1">
    <location>
        <begin position="6"/>
        <end position="107"/>
    </location>
</feature>